<evidence type="ECO:0000313" key="2">
    <source>
        <dbReference type="Proteomes" id="UP001226091"/>
    </source>
</evidence>
<proteinExistence type="predicted"/>
<keyword evidence="2" id="KW-1185">Reference proteome</keyword>
<evidence type="ECO:0000313" key="1">
    <source>
        <dbReference type="EMBL" id="WHZ57198.1"/>
    </source>
</evidence>
<accession>A0ACD4R9R5</accession>
<name>A0ACD4R9R5_9BACI</name>
<organism evidence="1 2">
    <name type="scientific">Metabacillus hrfriensis</name>
    <dbReference type="NCBI Taxonomy" id="3048891"/>
    <lineage>
        <taxon>Bacteria</taxon>
        <taxon>Bacillati</taxon>
        <taxon>Bacillota</taxon>
        <taxon>Bacilli</taxon>
        <taxon>Bacillales</taxon>
        <taxon>Bacillaceae</taxon>
        <taxon>Metabacillus</taxon>
    </lineage>
</organism>
<gene>
    <name evidence="1" type="ORF">QLQ22_21470</name>
</gene>
<dbReference type="EMBL" id="CP126116">
    <property type="protein sequence ID" value="WHZ57198.1"/>
    <property type="molecule type" value="Genomic_DNA"/>
</dbReference>
<protein>
    <submittedName>
        <fullName evidence="1">Uncharacterized protein</fullName>
    </submittedName>
</protein>
<sequence length="188" mass="22636">MKNKKWLIAFTALALVIPTTAMANTEKWQISEQHEPANDEGMKKDWHETKAEREQKILELVSKYSPETKQEWENVFKEREELFKQLDKTGLREMHHALREKRKQEIAELEEKVKKGEITKEQMKEKMEAFREHKIKHHQGRQEMREQWKKAIDSKDKAKIKEMLNAKLQQMKEHNQKMKTLMNEQTKG</sequence>
<dbReference type="Proteomes" id="UP001226091">
    <property type="component" value="Chromosome"/>
</dbReference>
<reference evidence="2" key="1">
    <citation type="journal article" date="2025" name="Aquaculture">
        <title>Assessment of the bioflocculant production and safety properties of Metabacillus hrfriensis sp. nov. based on phenotypic and whole-genome sequencing analysis.</title>
        <authorList>
            <person name="Zhang R."/>
            <person name="Zhao Z."/>
            <person name="Luo L."/>
            <person name="Wang S."/>
            <person name="Guo K."/>
            <person name="Xu W."/>
        </authorList>
    </citation>
    <scope>NUCLEOTIDE SEQUENCE [LARGE SCALE GENOMIC DNA]</scope>
    <source>
        <strain evidence="2">CT-WN-B3</strain>
    </source>
</reference>